<organism evidence="10 11">
    <name type="scientific">Aristolochia fimbriata</name>
    <name type="common">White veined hardy Dutchman's pipe vine</name>
    <dbReference type="NCBI Taxonomy" id="158543"/>
    <lineage>
        <taxon>Eukaryota</taxon>
        <taxon>Viridiplantae</taxon>
        <taxon>Streptophyta</taxon>
        <taxon>Embryophyta</taxon>
        <taxon>Tracheophyta</taxon>
        <taxon>Spermatophyta</taxon>
        <taxon>Magnoliopsida</taxon>
        <taxon>Magnoliidae</taxon>
        <taxon>Piperales</taxon>
        <taxon>Aristolochiaceae</taxon>
        <taxon>Aristolochia</taxon>
    </lineage>
</organism>
<feature type="region of interest" description="Disordered" evidence="9">
    <location>
        <begin position="72"/>
        <end position="110"/>
    </location>
</feature>
<evidence type="ECO:0000313" key="10">
    <source>
        <dbReference type="EMBL" id="KAG9456248.1"/>
    </source>
</evidence>
<evidence type="ECO:0000256" key="6">
    <source>
        <dbReference type="ARBA" id="ARBA00022763"/>
    </source>
</evidence>
<comment type="similarity">
    <text evidence="2">Belongs to the WD repeat DDB2/WDR76 family.</text>
</comment>
<dbReference type="PROSITE" id="PS50294">
    <property type="entry name" value="WD_REPEATS_REGION"/>
    <property type="match status" value="1"/>
</dbReference>
<comment type="caution">
    <text evidence="10">The sequence shown here is derived from an EMBL/GenBank/DDBJ whole genome shotgun (WGS) entry which is preliminary data.</text>
</comment>
<evidence type="ECO:0000256" key="5">
    <source>
        <dbReference type="ARBA" id="ARBA00022737"/>
    </source>
</evidence>
<comment type="function">
    <text evidence="1">Specifically binds 5-hydroxymethylcytosine (5hmC), suggesting that it acts as a specific reader of 5hmC.</text>
</comment>
<keyword evidence="7" id="KW-0238">DNA-binding</keyword>
<dbReference type="InterPro" id="IPR001680">
    <property type="entry name" value="WD40_rpt"/>
</dbReference>
<evidence type="ECO:0000256" key="2">
    <source>
        <dbReference type="ARBA" id="ARBA00005434"/>
    </source>
</evidence>
<dbReference type="SMART" id="SM00320">
    <property type="entry name" value="WD40"/>
    <property type="match status" value="4"/>
</dbReference>
<accession>A0AAV7F5A9</accession>
<dbReference type="SUPFAM" id="SSF50978">
    <property type="entry name" value="WD40 repeat-like"/>
    <property type="match status" value="1"/>
</dbReference>
<dbReference type="PANTHER" id="PTHR14773">
    <property type="entry name" value="WD REPEAT-CONTAINING PROTEIN 76"/>
    <property type="match status" value="1"/>
</dbReference>
<dbReference type="Proteomes" id="UP000825729">
    <property type="component" value="Unassembled WGS sequence"/>
</dbReference>
<dbReference type="InterPro" id="IPR050853">
    <property type="entry name" value="WD_repeat_DNA-damage-binding"/>
</dbReference>
<reference evidence="10 11" key="1">
    <citation type="submission" date="2021-07" db="EMBL/GenBank/DDBJ databases">
        <title>The Aristolochia fimbriata genome: insights into angiosperm evolution, floral development and chemical biosynthesis.</title>
        <authorList>
            <person name="Jiao Y."/>
        </authorList>
    </citation>
    <scope>NUCLEOTIDE SEQUENCE [LARGE SCALE GENOMIC DNA]</scope>
    <source>
        <strain evidence="10">IBCAS-2021</strain>
        <tissue evidence="10">Leaf</tissue>
    </source>
</reference>
<evidence type="ECO:0000256" key="1">
    <source>
        <dbReference type="ARBA" id="ARBA00002530"/>
    </source>
</evidence>
<dbReference type="AlphaFoldDB" id="A0AAV7F5A9"/>
<feature type="region of interest" description="Disordered" evidence="9">
    <location>
        <begin position="36"/>
        <end position="55"/>
    </location>
</feature>
<dbReference type="GO" id="GO:2000001">
    <property type="term" value="P:regulation of DNA damage checkpoint"/>
    <property type="evidence" value="ECO:0007669"/>
    <property type="project" value="TreeGrafter"/>
</dbReference>
<dbReference type="Pfam" id="PF00400">
    <property type="entry name" value="WD40"/>
    <property type="match status" value="2"/>
</dbReference>
<protein>
    <recommendedName>
        <fullName evidence="3">WD repeat-containing protein 76</fullName>
    </recommendedName>
</protein>
<name>A0AAV7F5A9_ARIFI</name>
<dbReference type="EMBL" id="JAINDJ010000002">
    <property type="protein sequence ID" value="KAG9456248.1"/>
    <property type="molecule type" value="Genomic_DNA"/>
</dbReference>
<dbReference type="Gene3D" id="2.130.10.10">
    <property type="entry name" value="YVTN repeat-like/Quinoprotein amine dehydrogenase"/>
    <property type="match status" value="1"/>
</dbReference>
<keyword evidence="5" id="KW-0677">Repeat</keyword>
<dbReference type="InterPro" id="IPR015943">
    <property type="entry name" value="WD40/YVTN_repeat-like_dom_sf"/>
</dbReference>
<evidence type="ECO:0000256" key="8">
    <source>
        <dbReference type="PROSITE-ProRule" id="PRU00221"/>
    </source>
</evidence>
<dbReference type="GO" id="GO:0006974">
    <property type="term" value="P:DNA damage response"/>
    <property type="evidence" value="ECO:0007669"/>
    <property type="project" value="UniProtKB-KW"/>
</dbReference>
<keyword evidence="11" id="KW-1185">Reference proteome</keyword>
<keyword evidence="6" id="KW-0227">DNA damage</keyword>
<proteinExistence type="inferred from homology"/>
<dbReference type="PROSITE" id="PS50082">
    <property type="entry name" value="WD_REPEATS_2"/>
    <property type="match status" value="1"/>
</dbReference>
<evidence type="ECO:0000256" key="9">
    <source>
        <dbReference type="SAM" id="MobiDB-lite"/>
    </source>
</evidence>
<feature type="repeat" description="WD" evidence="8">
    <location>
        <begin position="302"/>
        <end position="338"/>
    </location>
</feature>
<gene>
    <name evidence="10" type="ORF">H6P81_000756</name>
</gene>
<dbReference type="GO" id="GO:0003677">
    <property type="term" value="F:DNA binding"/>
    <property type="evidence" value="ECO:0007669"/>
    <property type="project" value="UniProtKB-KW"/>
</dbReference>
<sequence length="474" mass="51636">MPTQALTQYERERLENIRRNGEMMAALKLQHKANELSTAAKRPRQEIKSFNNDLEKKKPKIEAPIVIRRSLRSRGLPPDSSTAAGLEDDLLPSPGRFNSQSSPQGFPVDRSGPLAVKEAHSGGADDRLLLDTILCMSENAPLCPAKKFKEGTASGLNLESLTLKEENVARVVRGRILNVRFLPSGDRTVVIVGDKLGNVGFWDVDRKEGEGDGIYVYSPHSAPVSGISVQPYSLCKIFTSCYDGFLRLMDVGEEKFNVVYSGDEAIFSLSQLSSESGSLYFCEGRGGFKIWDLKTGKASSSFSLHTDRINSIDFNPANTNLVATSSTDGTACIWDLRSIRKGAPKSVSTITHKKAVHSAYFSPSGNYLATTSVDNTVGLASGANFADTTMISHYNQTSRWISSFRAIWGWDDSYIFLGNMKRAVDVISTIDRTTISLVSSHMTAIPTRFAAHPLTVGALAGATAGGQVYLWTSV</sequence>
<dbReference type="InterPro" id="IPR019775">
    <property type="entry name" value="WD40_repeat_CS"/>
</dbReference>
<dbReference type="PANTHER" id="PTHR14773:SF0">
    <property type="entry name" value="WD REPEAT-CONTAINING PROTEIN 76"/>
    <property type="match status" value="1"/>
</dbReference>
<dbReference type="PROSITE" id="PS00678">
    <property type="entry name" value="WD_REPEATS_1"/>
    <property type="match status" value="1"/>
</dbReference>
<evidence type="ECO:0000256" key="4">
    <source>
        <dbReference type="ARBA" id="ARBA00022574"/>
    </source>
</evidence>
<dbReference type="FunFam" id="2.130.10.10:FF:000180">
    <property type="entry name" value="WD repeat-containing protein 76"/>
    <property type="match status" value="1"/>
</dbReference>
<evidence type="ECO:0000256" key="7">
    <source>
        <dbReference type="ARBA" id="ARBA00023125"/>
    </source>
</evidence>
<evidence type="ECO:0000256" key="3">
    <source>
        <dbReference type="ARBA" id="ARBA00021234"/>
    </source>
</evidence>
<dbReference type="GO" id="GO:0005634">
    <property type="term" value="C:nucleus"/>
    <property type="evidence" value="ECO:0007669"/>
    <property type="project" value="TreeGrafter"/>
</dbReference>
<dbReference type="InterPro" id="IPR036322">
    <property type="entry name" value="WD40_repeat_dom_sf"/>
</dbReference>
<keyword evidence="4 8" id="KW-0853">WD repeat</keyword>
<evidence type="ECO:0000313" key="11">
    <source>
        <dbReference type="Proteomes" id="UP000825729"/>
    </source>
</evidence>